<sequence length="134" mass="14443">MSISMSAPMPDDRSFHVLEAVPNRLEASPQRPRRRWSAEAKSRLIEATLKPGANVSAIARQAGMAPAQLFGWRSKAIKSGAVTPQRDADRLGFVEVTQAASSTVEICLGDVVIRAGADVGQDHLARIIRAVRQA</sequence>
<dbReference type="EMBL" id="VLKT01000001">
    <property type="protein sequence ID" value="TWI43161.1"/>
    <property type="molecule type" value="Genomic_DNA"/>
</dbReference>
<dbReference type="GO" id="GO:0004803">
    <property type="term" value="F:transposase activity"/>
    <property type="evidence" value="ECO:0007669"/>
    <property type="project" value="InterPro"/>
</dbReference>
<dbReference type="SUPFAM" id="SSF48295">
    <property type="entry name" value="TrpR-like"/>
    <property type="match status" value="1"/>
</dbReference>
<proteinExistence type="predicted"/>
<dbReference type="AlphaFoldDB" id="A0A562PFF1"/>
<organism evidence="1 2">
    <name type="scientific">Mesorhizobium tianshanense</name>
    <dbReference type="NCBI Taxonomy" id="39844"/>
    <lineage>
        <taxon>Bacteria</taxon>
        <taxon>Pseudomonadati</taxon>
        <taxon>Pseudomonadota</taxon>
        <taxon>Alphaproteobacteria</taxon>
        <taxon>Hyphomicrobiales</taxon>
        <taxon>Phyllobacteriaceae</taxon>
        <taxon>Mesorhizobium</taxon>
    </lineage>
</organism>
<evidence type="ECO:0000313" key="1">
    <source>
        <dbReference type="EMBL" id="TWI43161.1"/>
    </source>
</evidence>
<dbReference type="Pfam" id="PF01527">
    <property type="entry name" value="HTH_Tnp_1"/>
    <property type="match status" value="1"/>
</dbReference>
<dbReference type="InterPro" id="IPR002514">
    <property type="entry name" value="Transposase_8"/>
</dbReference>
<protein>
    <submittedName>
        <fullName evidence="1">Transposase</fullName>
    </submittedName>
</protein>
<reference evidence="1 2" key="1">
    <citation type="journal article" date="2015" name="Stand. Genomic Sci.">
        <title>Genomic Encyclopedia of Bacterial and Archaeal Type Strains, Phase III: the genomes of soil and plant-associated and newly described type strains.</title>
        <authorList>
            <person name="Whitman W.B."/>
            <person name="Woyke T."/>
            <person name="Klenk H.P."/>
            <person name="Zhou Y."/>
            <person name="Lilburn T.G."/>
            <person name="Beck B.J."/>
            <person name="De Vos P."/>
            <person name="Vandamme P."/>
            <person name="Eisen J.A."/>
            <person name="Garrity G."/>
            <person name="Hugenholtz P."/>
            <person name="Kyrpides N.C."/>
        </authorList>
    </citation>
    <scope>NUCLEOTIDE SEQUENCE [LARGE SCALE GENOMIC DNA]</scope>
    <source>
        <strain evidence="1 2">CGMCC 1.2546</strain>
    </source>
</reference>
<dbReference type="GO" id="GO:0043565">
    <property type="term" value="F:sequence-specific DNA binding"/>
    <property type="evidence" value="ECO:0007669"/>
    <property type="project" value="InterPro"/>
</dbReference>
<dbReference type="PANTHER" id="PTHR37936">
    <property type="entry name" value="TRANSPOSASE INSC FOR INSERTION ELEMENT IS2A-RELATED"/>
    <property type="match status" value="1"/>
</dbReference>
<evidence type="ECO:0000313" key="2">
    <source>
        <dbReference type="Proteomes" id="UP000317122"/>
    </source>
</evidence>
<comment type="caution">
    <text evidence="1">The sequence shown here is derived from an EMBL/GenBank/DDBJ whole genome shotgun (WGS) entry which is preliminary data.</text>
</comment>
<dbReference type="GO" id="GO:0006313">
    <property type="term" value="P:DNA transposition"/>
    <property type="evidence" value="ECO:0007669"/>
    <property type="project" value="InterPro"/>
</dbReference>
<gene>
    <name evidence="1" type="ORF">IQ26_00122</name>
</gene>
<dbReference type="PANTHER" id="PTHR37936:SF3">
    <property type="entry name" value="TRANSPOSASE INSC FOR INSERTION ELEMENT IS2A-RELATED"/>
    <property type="match status" value="1"/>
</dbReference>
<keyword evidence="2" id="KW-1185">Reference proteome</keyword>
<dbReference type="Proteomes" id="UP000317122">
    <property type="component" value="Unassembled WGS sequence"/>
</dbReference>
<accession>A0A562PFF1</accession>
<name>A0A562PFF1_9HYPH</name>
<dbReference type="InterPro" id="IPR010921">
    <property type="entry name" value="Trp_repressor/repl_initiator"/>
</dbReference>